<organism evidence="2 3">
    <name type="scientific">Camelina sativa</name>
    <name type="common">False flax</name>
    <name type="synonym">Myagrum sativum</name>
    <dbReference type="NCBI Taxonomy" id="90675"/>
    <lineage>
        <taxon>Eukaryota</taxon>
        <taxon>Viridiplantae</taxon>
        <taxon>Streptophyta</taxon>
        <taxon>Embryophyta</taxon>
        <taxon>Tracheophyta</taxon>
        <taxon>Spermatophyta</taxon>
        <taxon>Magnoliopsida</taxon>
        <taxon>eudicotyledons</taxon>
        <taxon>Gunneridae</taxon>
        <taxon>Pentapetalae</taxon>
        <taxon>rosids</taxon>
        <taxon>malvids</taxon>
        <taxon>Brassicales</taxon>
        <taxon>Brassicaceae</taxon>
        <taxon>Camelineae</taxon>
        <taxon>Camelina</taxon>
    </lineage>
</organism>
<dbReference type="RefSeq" id="XP_010506918.1">
    <property type="nucleotide sequence ID" value="XM_010508616.1"/>
</dbReference>
<protein>
    <submittedName>
        <fullName evidence="3">Uncharacterized protein LOC104783460</fullName>
    </submittedName>
</protein>
<dbReference type="Proteomes" id="UP000694864">
    <property type="component" value="Chromosome 4"/>
</dbReference>
<reference evidence="3" key="2">
    <citation type="submission" date="2025-08" db="UniProtKB">
        <authorList>
            <consortium name="RefSeq"/>
        </authorList>
    </citation>
    <scope>IDENTIFICATION</scope>
    <source>
        <tissue evidence="3">Leaf</tissue>
    </source>
</reference>
<gene>
    <name evidence="3" type="primary">LOC104783460</name>
</gene>
<reference evidence="2" key="1">
    <citation type="journal article" date="2014" name="Nat. Commun.">
        <title>The emerging biofuel crop Camelina sativa retains a highly undifferentiated hexaploid genome structure.</title>
        <authorList>
            <person name="Kagale S."/>
            <person name="Koh C."/>
            <person name="Nixon J."/>
            <person name="Bollina V."/>
            <person name="Clarke W.E."/>
            <person name="Tuteja R."/>
            <person name="Spillane C."/>
            <person name="Robinson S.J."/>
            <person name="Links M.G."/>
            <person name="Clarke C."/>
            <person name="Higgins E.E."/>
            <person name="Huebert T."/>
            <person name="Sharpe A.G."/>
            <person name="Parkin I.A."/>
        </authorList>
    </citation>
    <scope>NUCLEOTIDE SEQUENCE [LARGE SCALE GENOMIC DNA]</scope>
    <source>
        <strain evidence="2">cv. DH55</strain>
    </source>
</reference>
<dbReference type="GeneID" id="104783460"/>
<dbReference type="InterPro" id="IPR026960">
    <property type="entry name" value="RVT-Znf"/>
</dbReference>
<evidence type="ECO:0000313" key="2">
    <source>
        <dbReference type="Proteomes" id="UP000694864"/>
    </source>
</evidence>
<keyword evidence="2" id="KW-1185">Reference proteome</keyword>
<evidence type="ECO:0000313" key="3">
    <source>
        <dbReference type="RefSeq" id="XP_010506918.1"/>
    </source>
</evidence>
<sequence length="241" mass="27490">MGPIPTTCQDMRVAELICPQSNQWDVVKIRTILPDYEEQLLLLQPRKRGVEDKHIWLPTPSGEYSAKSRYHSAISGTVNTPNHSSQEEFNWEKEVWNVKCLPKVKFFLWKALRGALPLGENLKGRGINLEAGCPFCGQEESTIHLFFHYNFAQQVWTQAPVKRMLDTSLISSFRKGIELLSKLQCLPPTGIFDGSLGVWIIWYIWKHRNKLLFEKTVASAPAVISQATAQAREWTASHISL</sequence>
<evidence type="ECO:0000259" key="1">
    <source>
        <dbReference type="Pfam" id="PF13966"/>
    </source>
</evidence>
<proteinExistence type="predicted"/>
<feature type="domain" description="Reverse transcriptase zinc-binding" evidence="1">
    <location>
        <begin position="84"/>
        <end position="156"/>
    </location>
</feature>
<dbReference type="Pfam" id="PF13966">
    <property type="entry name" value="zf-RVT"/>
    <property type="match status" value="1"/>
</dbReference>
<accession>A0ABM0YWJ4</accession>
<name>A0ABM0YWJ4_CAMSA</name>